<gene>
    <name evidence="2" type="ORF">TIFTF001_030680</name>
</gene>
<dbReference type="Proteomes" id="UP001187192">
    <property type="component" value="Unassembled WGS sequence"/>
</dbReference>
<protein>
    <submittedName>
        <fullName evidence="2">Uncharacterized protein</fullName>
    </submittedName>
</protein>
<name>A0AA88DUV0_FICCA</name>
<evidence type="ECO:0000313" key="3">
    <source>
        <dbReference type="Proteomes" id="UP001187192"/>
    </source>
</evidence>
<proteinExistence type="predicted"/>
<feature type="region of interest" description="Disordered" evidence="1">
    <location>
        <begin position="1"/>
        <end position="21"/>
    </location>
</feature>
<sequence length="64" mass="6991">MIHSPPISSPSRDHETRDSHHCEAEIDELFVEIAKLGLGVAFSSDGVESSLMTNNVDNYDGGFQ</sequence>
<evidence type="ECO:0000256" key="1">
    <source>
        <dbReference type="SAM" id="MobiDB-lite"/>
    </source>
</evidence>
<reference evidence="2" key="1">
    <citation type="submission" date="2023-07" db="EMBL/GenBank/DDBJ databases">
        <title>draft genome sequence of fig (Ficus carica).</title>
        <authorList>
            <person name="Takahashi T."/>
            <person name="Nishimura K."/>
        </authorList>
    </citation>
    <scope>NUCLEOTIDE SEQUENCE</scope>
</reference>
<feature type="compositionally biased region" description="Basic and acidic residues" evidence="1">
    <location>
        <begin position="11"/>
        <end position="21"/>
    </location>
</feature>
<keyword evidence="3" id="KW-1185">Reference proteome</keyword>
<comment type="caution">
    <text evidence="2">The sequence shown here is derived from an EMBL/GenBank/DDBJ whole genome shotgun (WGS) entry which is preliminary data.</text>
</comment>
<organism evidence="2 3">
    <name type="scientific">Ficus carica</name>
    <name type="common">Common fig</name>
    <dbReference type="NCBI Taxonomy" id="3494"/>
    <lineage>
        <taxon>Eukaryota</taxon>
        <taxon>Viridiplantae</taxon>
        <taxon>Streptophyta</taxon>
        <taxon>Embryophyta</taxon>
        <taxon>Tracheophyta</taxon>
        <taxon>Spermatophyta</taxon>
        <taxon>Magnoliopsida</taxon>
        <taxon>eudicotyledons</taxon>
        <taxon>Gunneridae</taxon>
        <taxon>Pentapetalae</taxon>
        <taxon>rosids</taxon>
        <taxon>fabids</taxon>
        <taxon>Rosales</taxon>
        <taxon>Moraceae</taxon>
        <taxon>Ficeae</taxon>
        <taxon>Ficus</taxon>
    </lineage>
</organism>
<accession>A0AA88DUV0</accession>
<dbReference type="EMBL" id="BTGU01000114">
    <property type="protein sequence ID" value="GMN61585.1"/>
    <property type="molecule type" value="Genomic_DNA"/>
</dbReference>
<dbReference type="AlphaFoldDB" id="A0AA88DUV0"/>
<evidence type="ECO:0000313" key="2">
    <source>
        <dbReference type="EMBL" id="GMN61585.1"/>
    </source>
</evidence>